<keyword evidence="6" id="KW-1185">Reference proteome</keyword>
<dbReference type="GO" id="GO:1990904">
    <property type="term" value="C:ribonucleoprotein complex"/>
    <property type="evidence" value="ECO:0007669"/>
    <property type="project" value="UniProtKB-KW"/>
</dbReference>
<dbReference type="GO" id="GO:0005840">
    <property type="term" value="C:ribosome"/>
    <property type="evidence" value="ECO:0007669"/>
    <property type="project" value="UniProtKB-KW"/>
</dbReference>
<name>A0AAD4Z496_PRUDU</name>
<dbReference type="Gene3D" id="2.40.50.140">
    <property type="entry name" value="Nucleic acid-binding proteins"/>
    <property type="match status" value="1"/>
</dbReference>
<comment type="caution">
    <text evidence="5">The sequence shown here is derived from an EMBL/GenBank/DDBJ whole genome shotgun (WGS) entry which is preliminary data.</text>
</comment>
<evidence type="ECO:0000256" key="2">
    <source>
        <dbReference type="ARBA" id="ARBA00022980"/>
    </source>
</evidence>
<dbReference type="GO" id="GO:0006412">
    <property type="term" value="P:translation"/>
    <property type="evidence" value="ECO:0007669"/>
    <property type="project" value="InterPro"/>
</dbReference>
<dbReference type="Proteomes" id="UP001054821">
    <property type="component" value="Chromosome 4"/>
</dbReference>
<reference evidence="5 6" key="1">
    <citation type="journal article" date="2022" name="G3 (Bethesda)">
        <title>Whole-genome sequence and methylome profiling of the almond [Prunus dulcis (Mill.) D.A. Webb] cultivar 'Nonpareil'.</title>
        <authorList>
            <person name="D'Amico-Willman K.M."/>
            <person name="Ouma W.Z."/>
            <person name="Meulia T."/>
            <person name="Sideli G.M."/>
            <person name="Gradziel T.M."/>
            <person name="Fresnedo-Ramirez J."/>
        </authorList>
    </citation>
    <scope>NUCLEOTIDE SEQUENCE [LARGE SCALE GENOMIC DNA]</scope>
    <source>
        <strain evidence="5">Clone GOH B32 T37-40</strain>
    </source>
</reference>
<evidence type="ECO:0000313" key="5">
    <source>
        <dbReference type="EMBL" id="KAI5331974.1"/>
    </source>
</evidence>
<dbReference type="InterPro" id="IPR000289">
    <property type="entry name" value="Ribosomal_eS28"/>
</dbReference>
<dbReference type="GO" id="GO:0003735">
    <property type="term" value="F:structural constituent of ribosome"/>
    <property type="evidence" value="ECO:0007669"/>
    <property type="project" value="InterPro"/>
</dbReference>
<accession>A0AAD4Z496</accession>
<protein>
    <submittedName>
        <fullName evidence="5">Uncharacterized protein</fullName>
    </submittedName>
</protein>
<evidence type="ECO:0000313" key="6">
    <source>
        <dbReference type="Proteomes" id="UP001054821"/>
    </source>
</evidence>
<dbReference type="InterPro" id="IPR012340">
    <property type="entry name" value="NA-bd_OB-fold"/>
</dbReference>
<evidence type="ECO:0000313" key="4">
    <source>
        <dbReference type="EMBL" id="KAI5331535.1"/>
    </source>
</evidence>
<gene>
    <name evidence="4" type="ORF">L3X38_021661</name>
    <name evidence="5" type="ORF">L3X38_022101</name>
</gene>
<evidence type="ECO:0000256" key="1">
    <source>
        <dbReference type="ARBA" id="ARBA00005943"/>
    </source>
</evidence>
<dbReference type="Pfam" id="PF01200">
    <property type="entry name" value="Ribosomal_S28e"/>
    <property type="match status" value="1"/>
</dbReference>
<dbReference type="InterPro" id="IPR028626">
    <property type="entry name" value="Ribosomal_eS28_CS"/>
</dbReference>
<proteinExistence type="inferred from homology"/>
<keyword evidence="3" id="KW-0687">Ribonucleoprotein</keyword>
<dbReference type="EMBL" id="JAJFAZ020000004">
    <property type="protein sequence ID" value="KAI5331974.1"/>
    <property type="molecule type" value="Genomic_DNA"/>
</dbReference>
<organism evidence="5 6">
    <name type="scientific">Prunus dulcis</name>
    <name type="common">Almond</name>
    <name type="synonym">Amygdalus dulcis</name>
    <dbReference type="NCBI Taxonomy" id="3755"/>
    <lineage>
        <taxon>Eukaryota</taxon>
        <taxon>Viridiplantae</taxon>
        <taxon>Streptophyta</taxon>
        <taxon>Embryophyta</taxon>
        <taxon>Tracheophyta</taxon>
        <taxon>Spermatophyta</taxon>
        <taxon>Magnoliopsida</taxon>
        <taxon>eudicotyledons</taxon>
        <taxon>Gunneridae</taxon>
        <taxon>Pentapetalae</taxon>
        <taxon>rosids</taxon>
        <taxon>fabids</taxon>
        <taxon>Rosales</taxon>
        <taxon>Rosaceae</taxon>
        <taxon>Amygdaloideae</taxon>
        <taxon>Amygdaleae</taxon>
        <taxon>Prunus</taxon>
    </lineage>
</organism>
<evidence type="ECO:0000256" key="3">
    <source>
        <dbReference type="ARBA" id="ARBA00023274"/>
    </source>
</evidence>
<sequence>MKRTAAITISSFPLPLPLKKAVTVRLSLPKNGLHCEACCGCESYGSDWISWAVREGDILTLLESEREARRLR</sequence>
<dbReference type="AlphaFoldDB" id="A0AAD4Z496"/>
<dbReference type="PROSITE" id="PS00961">
    <property type="entry name" value="RIBOSOMAL_S28E"/>
    <property type="match status" value="1"/>
</dbReference>
<keyword evidence="2" id="KW-0689">Ribosomal protein</keyword>
<dbReference type="EMBL" id="JAJFAZ020000004">
    <property type="protein sequence ID" value="KAI5331535.1"/>
    <property type="molecule type" value="Genomic_DNA"/>
</dbReference>
<comment type="similarity">
    <text evidence="1">Belongs to the eukaryotic ribosomal protein eS28 family.</text>
</comment>